<organism evidence="1 2">
    <name type="scientific">Desulfuromonas thiophila</name>
    <dbReference type="NCBI Taxonomy" id="57664"/>
    <lineage>
        <taxon>Bacteria</taxon>
        <taxon>Pseudomonadati</taxon>
        <taxon>Thermodesulfobacteriota</taxon>
        <taxon>Desulfuromonadia</taxon>
        <taxon>Desulfuromonadales</taxon>
        <taxon>Desulfuromonadaceae</taxon>
        <taxon>Desulfuromonas</taxon>
    </lineage>
</organism>
<sequence length="66" mass="7941">MLSQLPRDDRLDPVKTKLNDLVEEVFRHDGYGRIEVDMRFLRRGQKEIILRCGKEYRFVVDFVEEA</sequence>
<dbReference type="EMBL" id="FNAQ01000001">
    <property type="protein sequence ID" value="SDD71695.1"/>
    <property type="molecule type" value="Genomic_DNA"/>
</dbReference>
<proteinExistence type="predicted"/>
<name>A0A1G6X347_9BACT</name>
<dbReference type="RefSeq" id="WP_245691263.1">
    <property type="nucleotide sequence ID" value="NZ_CALFZY010000019.1"/>
</dbReference>
<evidence type="ECO:0000313" key="1">
    <source>
        <dbReference type="EMBL" id="SDD71695.1"/>
    </source>
</evidence>
<dbReference type="Proteomes" id="UP000243205">
    <property type="component" value="Unassembled WGS sequence"/>
</dbReference>
<accession>A0A1G6X347</accession>
<evidence type="ECO:0000313" key="2">
    <source>
        <dbReference type="Proteomes" id="UP000243205"/>
    </source>
</evidence>
<gene>
    <name evidence="1" type="ORF">SAMN05661003_10199</name>
</gene>
<reference evidence="2" key="1">
    <citation type="submission" date="2016-10" db="EMBL/GenBank/DDBJ databases">
        <authorList>
            <person name="Varghese N."/>
            <person name="Submissions S."/>
        </authorList>
    </citation>
    <scope>NUCLEOTIDE SEQUENCE [LARGE SCALE GENOMIC DNA]</scope>
    <source>
        <strain evidence="2">DSM 8987</strain>
    </source>
</reference>
<protein>
    <submittedName>
        <fullName evidence="1">Uncharacterized protein</fullName>
    </submittedName>
</protein>
<keyword evidence="2" id="KW-1185">Reference proteome</keyword>
<dbReference type="AlphaFoldDB" id="A0A1G6X347"/>